<dbReference type="OrthoDB" id="2427446at2759"/>
<dbReference type="Proteomes" id="UP000789405">
    <property type="component" value="Unassembled WGS sequence"/>
</dbReference>
<protein>
    <submittedName>
        <fullName evidence="1">23043_t:CDS:1</fullName>
    </submittedName>
</protein>
<sequence length="44" mass="4854">MSSGWLEDGIAGGHIKSIPYDEFSKHEVIARGAFGEVTKVYWGQ</sequence>
<dbReference type="EMBL" id="CAJVPY010063082">
    <property type="protein sequence ID" value="CAG8823167.1"/>
    <property type="molecule type" value="Genomic_DNA"/>
</dbReference>
<proteinExistence type="predicted"/>
<evidence type="ECO:0000313" key="1">
    <source>
        <dbReference type="EMBL" id="CAG8823167.1"/>
    </source>
</evidence>
<reference evidence="1" key="1">
    <citation type="submission" date="2021-06" db="EMBL/GenBank/DDBJ databases">
        <authorList>
            <person name="Kallberg Y."/>
            <person name="Tangrot J."/>
            <person name="Rosling A."/>
        </authorList>
    </citation>
    <scope>NUCLEOTIDE SEQUENCE</scope>
    <source>
        <strain evidence="1">MA453B</strain>
    </source>
</reference>
<feature type="non-terminal residue" evidence="1">
    <location>
        <position position="44"/>
    </location>
</feature>
<comment type="caution">
    <text evidence="1">The sequence shown here is derived from an EMBL/GenBank/DDBJ whole genome shotgun (WGS) entry which is preliminary data.</text>
</comment>
<gene>
    <name evidence="1" type="ORF">DERYTH_LOCUS27445</name>
</gene>
<keyword evidence="2" id="KW-1185">Reference proteome</keyword>
<evidence type="ECO:0000313" key="2">
    <source>
        <dbReference type="Proteomes" id="UP000789405"/>
    </source>
</evidence>
<dbReference type="AlphaFoldDB" id="A0A9N9PJQ2"/>
<name>A0A9N9PJQ2_9GLOM</name>
<accession>A0A9N9PJQ2</accession>
<organism evidence="1 2">
    <name type="scientific">Dentiscutata erythropus</name>
    <dbReference type="NCBI Taxonomy" id="1348616"/>
    <lineage>
        <taxon>Eukaryota</taxon>
        <taxon>Fungi</taxon>
        <taxon>Fungi incertae sedis</taxon>
        <taxon>Mucoromycota</taxon>
        <taxon>Glomeromycotina</taxon>
        <taxon>Glomeromycetes</taxon>
        <taxon>Diversisporales</taxon>
        <taxon>Gigasporaceae</taxon>
        <taxon>Dentiscutata</taxon>
    </lineage>
</organism>